<evidence type="ECO:0000256" key="1">
    <source>
        <dbReference type="ARBA" id="ARBA00010790"/>
    </source>
</evidence>
<dbReference type="InterPro" id="IPR007867">
    <property type="entry name" value="GMC_OxRtase_C"/>
</dbReference>
<keyword evidence="6" id="KW-1185">Reference proteome</keyword>
<evidence type="ECO:0000313" key="5">
    <source>
        <dbReference type="EMBL" id="PSN72945.1"/>
    </source>
</evidence>
<name>A0A2T2P5I3_CORCC</name>
<dbReference type="AlphaFoldDB" id="A0A2T2P5I3"/>
<sequence>MSPPSTGPALCSLSEFTSQSFDYVVVGGGTAGLVVAARLTENPSVRVGVIEAGKNRMDDKMISTPSLYPAMIGRPEYDWCMSSTPQPNAGGKTYSMPRGKVLGGSSAINYLMYVRGSKKDYDSWAEMGNQGWSWDELVPYFRKHQKLDIPDPSALSSDKRFMPHAAKERYHGSEGPIHTSFNDHYMPLEEDFCRAAYDVSGKPSTLSDAWSGDHMGFYSSLAAVDRSSDPGNRSYAATGYLRPNLQRGNLRVLTEAYATKILLEGNCAVGVEFVHSGRSHRVKAGREVVLSAGVVQTPQLLELSGIGDPEVLNKAGVKCVIENKSVGANFQDHVLGGMVFDLKDGVLSMDALQNEDYAKAQLEIYEKTQKGPYGSPGMLMGFVSYASLVGDRGVEKTVKEIQEKSLARTKFEKAQEKAIVDQLADPTFANLQTFCIPAQLDVSAGSSQVQFFAPPPLGKNRVSLIMCLEHPLSRGTVHISTSDPQKPPVIDPGYFRNEVDAKILAEGMRWLDTVSKHPLVKKSLGERVLPPPSNALETEEQRVEYVKNHISTQYHLIGTASMGEVVDDKLRVIDGRKNIVKGLRVVDASVFPGHVSGNIMSTTYAVAEKGADLIKADDGRFGTNEGQGAARL</sequence>
<organism evidence="5 6">
    <name type="scientific">Corynespora cassiicola Philippines</name>
    <dbReference type="NCBI Taxonomy" id="1448308"/>
    <lineage>
        <taxon>Eukaryota</taxon>
        <taxon>Fungi</taxon>
        <taxon>Dikarya</taxon>
        <taxon>Ascomycota</taxon>
        <taxon>Pezizomycotina</taxon>
        <taxon>Dothideomycetes</taxon>
        <taxon>Pleosporomycetidae</taxon>
        <taxon>Pleosporales</taxon>
        <taxon>Corynesporascaceae</taxon>
        <taxon>Corynespora</taxon>
    </lineage>
</organism>
<feature type="binding site" evidence="2">
    <location>
        <position position="101"/>
    </location>
    <ligand>
        <name>FAD</name>
        <dbReference type="ChEBI" id="CHEBI:57692"/>
    </ligand>
</feature>
<dbReference type="GO" id="GO:0050660">
    <property type="term" value="F:flavin adenine dinucleotide binding"/>
    <property type="evidence" value="ECO:0007669"/>
    <property type="project" value="InterPro"/>
</dbReference>
<dbReference type="SUPFAM" id="SSF51905">
    <property type="entry name" value="FAD/NAD(P)-binding domain"/>
    <property type="match status" value="1"/>
</dbReference>
<dbReference type="InterPro" id="IPR000172">
    <property type="entry name" value="GMC_OxRdtase_N"/>
</dbReference>
<dbReference type="Proteomes" id="UP000240883">
    <property type="component" value="Unassembled WGS sequence"/>
</dbReference>
<evidence type="ECO:0000313" key="6">
    <source>
        <dbReference type="Proteomes" id="UP000240883"/>
    </source>
</evidence>
<accession>A0A2T2P5I3</accession>
<dbReference type="Pfam" id="PF05199">
    <property type="entry name" value="GMC_oxred_C"/>
    <property type="match status" value="1"/>
</dbReference>
<reference evidence="5 6" key="1">
    <citation type="journal article" date="2018" name="Front. Microbiol.">
        <title>Genome-Wide Analysis of Corynespora cassiicola Leaf Fall Disease Putative Effectors.</title>
        <authorList>
            <person name="Lopez D."/>
            <person name="Ribeiro S."/>
            <person name="Label P."/>
            <person name="Fumanal B."/>
            <person name="Venisse J.S."/>
            <person name="Kohler A."/>
            <person name="de Oliveira R.R."/>
            <person name="Labutti K."/>
            <person name="Lipzen A."/>
            <person name="Lail K."/>
            <person name="Bauer D."/>
            <person name="Ohm R.A."/>
            <person name="Barry K.W."/>
            <person name="Spatafora J."/>
            <person name="Grigoriev I.V."/>
            <person name="Martin F.M."/>
            <person name="Pujade-Renaud V."/>
        </authorList>
    </citation>
    <scope>NUCLEOTIDE SEQUENCE [LARGE SCALE GENOMIC DNA]</scope>
    <source>
        <strain evidence="5 6">Philippines</strain>
    </source>
</reference>
<feature type="domain" description="Glucose-methanol-choline oxidoreductase N-terminal" evidence="4">
    <location>
        <begin position="99"/>
        <end position="122"/>
    </location>
</feature>
<comment type="similarity">
    <text evidence="1 3">Belongs to the GMC oxidoreductase family.</text>
</comment>
<evidence type="ECO:0000256" key="3">
    <source>
        <dbReference type="RuleBase" id="RU003968"/>
    </source>
</evidence>
<evidence type="ECO:0000256" key="2">
    <source>
        <dbReference type="PIRSR" id="PIRSR000137-2"/>
    </source>
</evidence>
<dbReference type="EMBL" id="KZ678129">
    <property type="protein sequence ID" value="PSN72945.1"/>
    <property type="molecule type" value="Genomic_DNA"/>
</dbReference>
<dbReference type="OrthoDB" id="269227at2759"/>
<evidence type="ECO:0000259" key="4">
    <source>
        <dbReference type="PROSITE" id="PS00623"/>
    </source>
</evidence>
<dbReference type="Pfam" id="PF00732">
    <property type="entry name" value="GMC_oxred_N"/>
    <property type="match status" value="1"/>
</dbReference>
<dbReference type="PANTHER" id="PTHR11552:SF210">
    <property type="entry name" value="GLUCOSE-METHANOL-CHOLINE OXIDOREDUCTASE N-TERMINAL DOMAIN-CONTAINING PROTEIN-RELATED"/>
    <property type="match status" value="1"/>
</dbReference>
<dbReference type="STRING" id="1448308.A0A2T2P5I3"/>
<dbReference type="Gene3D" id="3.30.560.10">
    <property type="entry name" value="Glucose Oxidase, domain 3"/>
    <property type="match status" value="1"/>
</dbReference>
<dbReference type="GO" id="GO:0016614">
    <property type="term" value="F:oxidoreductase activity, acting on CH-OH group of donors"/>
    <property type="evidence" value="ECO:0007669"/>
    <property type="project" value="InterPro"/>
</dbReference>
<dbReference type="InterPro" id="IPR036188">
    <property type="entry name" value="FAD/NAD-bd_sf"/>
</dbReference>
<gene>
    <name evidence="5" type="ORF">BS50DRAFT_174129</name>
</gene>
<dbReference type="PANTHER" id="PTHR11552">
    <property type="entry name" value="GLUCOSE-METHANOL-CHOLINE GMC OXIDOREDUCTASE"/>
    <property type="match status" value="1"/>
</dbReference>
<protein>
    <submittedName>
        <fullName evidence="5">Aryl-alcohol dehydrogenase</fullName>
    </submittedName>
</protein>
<dbReference type="PROSITE" id="PS00623">
    <property type="entry name" value="GMC_OXRED_1"/>
    <property type="match status" value="1"/>
</dbReference>
<keyword evidence="2 3" id="KW-0274">FAD</keyword>
<dbReference type="SUPFAM" id="SSF54373">
    <property type="entry name" value="FAD-linked reductases, C-terminal domain"/>
    <property type="match status" value="1"/>
</dbReference>
<dbReference type="PIRSF" id="PIRSF000137">
    <property type="entry name" value="Alcohol_oxidase"/>
    <property type="match status" value="1"/>
</dbReference>
<dbReference type="InterPro" id="IPR012132">
    <property type="entry name" value="GMC_OxRdtase"/>
</dbReference>
<dbReference type="Gene3D" id="3.50.50.60">
    <property type="entry name" value="FAD/NAD(P)-binding domain"/>
    <property type="match status" value="1"/>
</dbReference>
<proteinExistence type="inferred from homology"/>
<keyword evidence="3" id="KW-0285">Flavoprotein</keyword>
<comment type="cofactor">
    <cofactor evidence="2">
        <name>FAD</name>
        <dbReference type="ChEBI" id="CHEBI:57692"/>
    </cofactor>
</comment>